<feature type="region of interest" description="Disordered" evidence="1">
    <location>
        <begin position="519"/>
        <end position="847"/>
    </location>
</feature>
<evidence type="ECO:0000313" key="2">
    <source>
        <dbReference type="EMBL" id="KAL0069123.1"/>
    </source>
</evidence>
<feature type="compositionally biased region" description="Basic and acidic residues" evidence="1">
    <location>
        <begin position="729"/>
        <end position="741"/>
    </location>
</feature>
<organism evidence="2 3">
    <name type="scientific">Marasmius tenuissimus</name>
    <dbReference type="NCBI Taxonomy" id="585030"/>
    <lineage>
        <taxon>Eukaryota</taxon>
        <taxon>Fungi</taxon>
        <taxon>Dikarya</taxon>
        <taxon>Basidiomycota</taxon>
        <taxon>Agaricomycotina</taxon>
        <taxon>Agaricomycetes</taxon>
        <taxon>Agaricomycetidae</taxon>
        <taxon>Agaricales</taxon>
        <taxon>Marasmiineae</taxon>
        <taxon>Marasmiaceae</taxon>
        <taxon>Marasmius</taxon>
    </lineage>
</organism>
<feature type="region of interest" description="Disordered" evidence="1">
    <location>
        <begin position="431"/>
        <end position="457"/>
    </location>
</feature>
<feature type="compositionally biased region" description="Basic and acidic residues" evidence="1">
    <location>
        <begin position="164"/>
        <end position="189"/>
    </location>
</feature>
<name>A0ABR3A7Z4_9AGAR</name>
<feature type="compositionally biased region" description="Polar residues" evidence="1">
    <location>
        <begin position="809"/>
        <end position="820"/>
    </location>
</feature>
<feature type="compositionally biased region" description="Basic and acidic residues" evidence="1">
    <location>
        <begin position="441"/>
        <end position="457"/>
    </location>
</feature>
<dbReference type="EMBL" id="JBBXMP010000014">
    <property type="protein sequence ID" value="KAL0069123.1"/>
    <property type="molecule type" value="Genomic_DNA"/>
</dbReference>
<keyword evidence="3" id="KW-1185">Reference proteome</keyword>
<evidence type="ECO:0000313" key="3">
    <source>
        <dbReference type="Proteomes" id="UP001437256"/>
    </source>
</evidence>
<evidence type="ECO:0000256" key="1">
    <source>
        <dbReference type="SAM" id="MobiDB-lite"/>
    </source>
</evidence>
<dbReference type="Proteomes" id="UP001437256">
    <property type="component" value="Unassembled WGS sequence"/>
</dbReference>
<feature type="compositionally biased region" description="Low complexity" evidence="1">
    <location>
        <begin position="770"/>
        <end position="785"/>
    </location>
</feature>
<gene>
    <name evidence="2" type="ORF">AAF712_003809</name>
</gene>
<reference evidence="2 3" key="1">
    <citation type="submission" date="2024-05" db="EMBL/GenBank/DDBJ databases">
        <title>A draft genome resource for the thread blight pathogen Marasmius tenuissimus strain MS-2.</title>
        <authorList>
            <person name="Yulfo-Soto G.E."/>
            <person name="Baruah I.K."/>
            <person name="Amoako-Attah I."/>
            <person name="Bukari Y."/>
            <person name="Meinhardt L.W."/>
            <person name="Bailey B.A."/>
            <person name="Cohen S.P."/>
        </authorList>
    </citation>
    <scope>NUCLEOTIDE SEQUENCE [LARGE SCALE GENOMIC DNA]</scope>
    <source>
        <strain evidence="2 3">MS-2</strain>
    </source>
</reference>
<protein>
    <submittedName>
        <fullName evidence="2">Uncharacterized protein</fullName>
    </submittedName>
</protein>
<sequence>MNSTSHNLINQFVPGAVQDFKSQFLAEFTRQPLAGEIEVWNEEFKDRQSELEGCCSRTGFEKTTRVQRVLNLDGETYQALLRVCFEPDIQQPLPNTSSNSTSDNHVNHVQASGAQLMTITFSSSSPTKSYLKPKAAGKARMGQQKRPEAGVGSSKRTILSKKPPRAEEIDHLKREVEMSKKSADESSERLKQVEEQLSKAKKKLEGLNQECDGFRRDNQDLHWSKDELTEKLEAKNRELEQREVEWREVEKTQKERWEESEKEKKLMRKERKRLEDRLKLSTEQLEGSNGSRDAARAELENYKAEIETFKADLEKERLASAANRQEVEQGSQAVREAVAVYKADTIRWNAEKKTLEDNIKEREDAILRLQAALKFKDDELDRVRKSSASLEGEMEIISRSYADLQEKTSVDDTTLTAIKDQVESQTAELERAKSEISTAENKAEQSKENLRKLQAERDRQRVKLEKLSGKARTLGTDLAGVRNRFVNGNSPVAEVLETCDSLGGRILGMSYALEDLATSSKAARSEPVRTVPRSTRKSASTSKLASPPSARGTDPLELRPIPPLASISRAGKPSAPQSTRESTPPPSARRTDPLQLQPTPPPISTSQSTTAQLPSSSGQPSTAQPPSSKPTKPSSSDLVSKPSDTRKRPTLASQVAGSSTSSSRPWRPRADVDLSLDESMDATEVKRPSQKPACSKQKLNQTIISESSSSEGEDESLRVGNGNSSKTISSRDKLIKGDRRKQLIPPSLGPQQKGDDDPKPRSKVNPQLDTSAASSTTPASSTSSAGNKTFTSPRKRLRMEEVVVKKVSRTQPDSTASTTGEVIYTSPRKRPRMEGASGAQSGREGGIRFRHYVPLSSPARRLTGRLQHYERDGG</sequence>
<comment type="caution">
    <text evidence="2">The sequence shown here is derived from an EMBL/GenBank/DDBJ whole genome shotgun (WGS) entry which is preliminary data.</text>
</comment>
<feature type="region of interest" description="Disordered" evidence="1">
    <location>
        <begin position="124"/>
        <end position="189"/>
    </location>
</feature>
<proteinExistence type="predicted"/>
<dbReference type="PANTHER" id="PTHR43941">
    <property type="entry name" value="STRUCTURAL MAINTENANCE OF CHROMOSOMES PROTEIN 2"/>
    <property type="match status" value="1"/>
</dbReference>
<feature type="compositionally biased region" description="Low complexity" evidence="1">
    <location>
        <begin position="619"/>
        <end position="636"/>
    </location>
</feature>
<accession>A0ABR3A7Z4</accession>